<dbReference type="AlphaFoldDB" id="A0A1D6ML30"/>
<proteinExistence type="predicted"/>
<accession>A0A1D6ML30</accession>
<keyword evidence="1" id="KW-0121">Carboxypeptidase</keyword>
<organism evidence="1">
    <name type="scientific">Zea mays</name>
    <name type="common">Maize</name>
    <dbReference type="NCBI Taxonomy" id="4577"/>
    <lineage>
        <taxon>Eukaryota</taxon>
        <taxon>Viridiplantae</taxon>
        <taxon>Streptophyta</taxon>
        <taxon>Embryophyta</taxon>
        <taxon>Tracheophyta</taxon>
        <taxon>Spermatophyta</taxon>
        <taxon>Magnoliopsida</taxon>
        <taxon>Liliopsida</taxon>
        <taxon>Poales</taxon>
        <taxon>Poaceae</taxon>
        <taxon>PACMAD clade</taxon>
        <taxon>Panicoideae</taxon>
        <taxon>Andropogonodae</taxon>
        <taxon>Andropogoneae</taxon>
        <taxon>Tripsacinae</taxon>
        <taxon>Zea</taxon>
    </lineage>
</organism>
<keyword evidence="1" id="KW-0378">Hydrolase</keyword>
<keyword evidence="1" id="KW-0645">Protease</keyword>
<dbReference type="EMBL" id="CM007649">
    <property type="protein sequence ID" value="ONM29919.1"/>
    <property type="molecule type" value="Genomic_DNA"/>
</dbReference>
<sequence length="71" mass="8086">MSSHLPRQYIYLCVGLNNSLGGCCVIQRCYSIVHIYIFAMPYYVYGYIRNTYVSLHSFDRAPIAANIAVTT</sequence>
<gene>
    <name evidence="1" type="ORF">ZEAMMB73_Zm00001d039772</name>
</gene>
<reference evidence="1" key="1">
    <citation type="submission" date="2015-12" db="EMBL/GenBank/DDBJ databases">
        <title>Update maize B73 reference genome by single molecule sequencing technologies.</title>
        <authorList>
            <consortium name="Maize Genome Sequencing Project"/>
            <person name="Ware D."/>
        </authorList>
    </citation>
    <scope>NUCLEOTIDE SEQUENCE [LARGE SCALE GENOMIC DNA]</scope>
    <source>
        <tissue evidence="1">Seedling</tissue>
    </source>
</reference>
<dbReference type="GO" id="GO:0004180">
    <property type="term" value="F:carboxypeptidase activity"/>
    <property type="evidence" value="ECO:0007669"/>
    <property type="project" value="UniProtKB-KW"/>
</dbReference>
<protein>
    <submittedName>
        <fullName evidence="1">Serine carboxypeptidase K10B2.2</fullName>
    </submittedName>
</protein>
<name>A0A1D6ML30_MAIZE</name>
<evidence type="ECO:0000313" key="1">
    <source>
        <dbReference type="EMBL" id="ONM29919.1"/>
    </source>
</evidence>
<dbReference type="PROSITE" id="PS51257">
    <property type="entry name" value="PROKAR_LIPOPROTEIN"/>
    <property type="match status" value="1"/>
</dbReference>